<evidence type="ECO:0000313" key="2">
    <source>
        <dbReference type="Proteomes" id="UP000077684"/>
    </source>
</evidence>
<dbReference type="Proteomes" id="UP000077684">
    <property type="component" value="Unassembled WGS sequence"/>
</dbReference>
<accession>A0A8X7MIP3</accession>
<organism evidence="1 2">
    <name type="scientific">Tilletia controversa</name>
    <name type="common">dwarf bunt fungus</name>
    <dbReference type="NCBI Taxonomy" id="13291"/>
    <lineage>
        <taxon>Eukaryota</taxon>
        <taxon>Fungi</taxon>
        <taxon>Dikarya</taxon>
        <taxon>Basidiomycota</taxon>
        <taxon>Ustilaginomycotina</taxon>
        <taxon>Exobasidiomycetes</taxon>
        <taxon>Tilletiales</taxon>
        <taxon>Tilletiaceae</taxon>
        <taxon>Tilletia</taxon>
    </lineage>
</organism>
<comment type="caution">
    <text evidence="1">The sequence shown here is derived from an EMBL/GenBank/DDBJ whole genome shotgun (WGS) entry which is preliminary data.</text>
</comment>
<proteinExistence type="predicted"/>
<gene>
    <name evidence="1" type="ORF">A4X06_0g9345</name>
</gene>
<keyword evidence="2" id="KW-1185">Reference proteome</keyword>
<name>A0A8X7MIP3_9BASI</name>
<protein>
    <submittedName>
        <fullName evidence="1">Uncharacterized protein</fullName>
    </submittedName>
</protein>
<reference evidence="1" key="2">
    <citation type="journal article" date="2019" name="IMA Fungus">
        <title>Genome sequencing and comparison of five Tilletia species to identify candidate genes for the detection of regulated species infecting wheat.</title>
        <authorList>
            <person name="Nguyen H.D.T."/>
            <person name="Sultana T."/>
            <person name="Kesanakurti P."/>
            <person name="Hambleton S."/>
        </authorList>
    </citation>
    <scope>NUCLEOTIDE SEQUENCE</scope>
    <source>
        <strain evidence="1">DAOMC 236426</strain>
    </source>
</reference>
<dbReference type="EMBL" id="LWDE02002671">
    <property type="protein sequence ID" value="KAE8237076.1"/>
    <property type="molecule type" value="Genomic_DNA"/>
</dbReference>
<dbReference type="AlphaFoldDB" id="A0A8X7MIP3"/>
<reference evidence="1" key="1">
    <citation type="submission" date="2016-04" db="EMBL/GenBank/DDBJ databases">
        <authorList>
            <person name="Nguyen H.D."/>
            <person name="Samba Siva P."/>
            <person name="Cullis J."/>
            <person name="Levesque C.A."/>
            <person name="Hambleton S."/>
        </authorList>
    </citation>
    <scope>NUCLEOTIDE SEQUENCE</scope>
    <source>
        <strain evidence="1">DAOMC 236426</strain>
    </source>
</reference>
<feature type="non-terminal residue" evidence="1">
    <location>
        <position position="1"/>
    </location>
</feature>
<sequence length="42" mass="4680">KLANVAHNLQKKEDELSDQLAAYGRLEGSSKTFFSDGFVDFC</sequence>
<evidence type="ECO:0000313" key="1">
    <source>
        <dbReference type="EMBL" id="KAE8237076.1"/>
    </source>
</evidence>